<evidence type="ECO:0000313" key="2">
    <source>
        <dbReference type="EMBL" id="KAA8494903.1"/>
    </source>
</evidence>
<feature type="region of interest" description="Disordered" evidence="1">
    <location>
        <begin position="123"/>
        <end position="144"/>
    </location>
</feature>
<dbReference type="AlphaFoldDB" id="A0A5J4YVZ0"/>
<evidence type="ECO:0000256" key="1">
    <source>
        <dbReference type="SAM" id="MobiDB-lite"/>
    </source>
</evidence>
<dbReference type="EMBL" id="VRMN01000004">
    <property type="protein sequence ID" value="KAA8494903.1"/>
    <property type="molecule type" value="Genomic_DNA"/>
</dbReference>
<name>A0A5J4YVZ0_PORPP</name>
<keyword evidence="3" id="KW-1185">Reference proteome</keyword>
<gene>
    <name evidence="2" type="ORF">FVE85_3144</name>
</gene>
<comment type="caution">
    <text evidence="2">The sequence shown here is derived from an EMBL/GenBank/DDBJ whole genome shotgun (WGS) entry which is preliminary data.</text>
</comment>
<feature type="region of interest" description="Disordered" evidence="1">
    <location>
        <begin position="1"/>
        <end position="30"/>
    </location>
</feature>
<evidence type="ECO:0000313" key="3">
    <source>
        <dbReference type="Proteomes" id="UP000324585"/>
    </source>
</evidence>
<organism evidence="2 3">
    <name type="scientific">Porphyridium purpureum</name>
    <name type="common">Red alga</name>
    <name type="synonym">Porphyridium cruentum</name>
    <dbReference type="NCBI Taxonomy" id="35688"/>
    <lineage>
        <taxon>Eukaryota</taxon>
        <taxon>Rhodophyta</taxon>
        <taxon>Bangiophyceae</taxon>
        <taxon>Porphyridiales</taxon>
        <taxon>Porphyridiaceae</taxon>
        <taxon>Porphyridium</taxon>
    </lineage>
</organism>
<reference evidence="3" key="1">
    <citation type="journal article" date="2019" name="Nat. Commun.">
        <title>Expansion of phycobilisome linker gene families in mesophilic red algae.</title>
        <authorList>
            <person name="Lee J."/>
            <person name="Kim D."/>
            <person name="Bhattacharya D."/>
            <person name="Yoon H.S."/>
        </authorList>
    </citation>
    <scope>NUCLEOTIDE SEQUENCE [LARGE SCALE GENOMIC DNA]</scope>
    <source>
        <strain evidence="3">CCMP 1328</strain>
    </source>
</reference>
<proteinExistence type="predicted"/>
<accession>A0A5J4YVZ0</accession>
<protein>
    <submittedName>
        <fullName evidence="2">Uncharacterized protein</fullName>
    </submittedName>
</protein>
<sequence length="192" mass="20726">MATITSLATATLPVDETQPSPLPTLSPGKHNIYQSERAVPDWEQMRKKSLIETAAEHRLRDHSATTGSGFTASRSASRIPVMADIKKTSGGVRLLGGRTPRIRESLKCSLPAILELDDETTSASSSACATPITRQAKRQSSTMLMKEAVTPSQEAAAVMRAMQLEQRSSAQERLAAAAVRVENKGEARQPEE</sequence>
<dbReference type="Proteomes" id="UP000324585">
    <property type="component" value="Unassembled WGS sequence"/>
</dbReference>